<dbReference type="HAMAP" id="MF_00321">
    <property type="entry name" value="GTPase_EngB"/>
    <property type="match status" value="1"/>
</dbReference>
<dbReference type="Proteomes" id="UP000789572">
    <property type="component" value="Unassembled WGS sequence"/>
</dbReference>
<organism evidence="9 10">
    <name type="scientific">Paraglomus occultum</name>
    <dbReference type="NCBI Taxonomy" id="144539"/>
    <lineage>
        <taxon>Eukaryota</taxon>
        <taxon>Fungi</taxon>
        <taxon>Fungi incertae sedis</taxon>
        <taxon>Mucoromycota</taxon>
        <taxon>Glomeromycotina</taxon>
        <taxon>Glomeromycetes</taxon>
        <taxon>Paraglomerales</taxon>
        <taxon>Paraglomeraceae</taxon>
        <taxon>Paraglomus</taxon>
    </lineage>
</organism>
<dbReference type="PANTHER" id="PTHR47560:SF1">
    <property type="entry name" value="EXPRESSED PROTEIN"/>
    <property type="match status" value="1"/>
</dbReference>
<sequence>MALLTFRLHRPKFVFLRWFSTANVHQRSNTTRVTKGAKIRTGGNSASSLSSISNRKKFRATTFSTSLLSQIEALGLARPLTVSGKYGNKVAINHKTKVLENLKKVDIDRERLELPHFYFFAGAKTPTSFPAPDLPELAFVGRSNVGKSSLINALGDSRSARTSTKPGFTQQINFYAVGSLFNMVDMPGYGFAYVKEEEKAKWKELIESYISQRELLLRIYVLLDARHGIKLIDKEFLRTLEQHQVAFQVVLTKCDLVTAVDLARRYVLVETELAEFRHAVDKPLMVSSETSAGIFMMRKEMLRLAGGLDRARKFARRNKVSTEDAVDSPRAKKKGEECISQNKSKNTNKARR</sequence>
<protein>
    <submittedName>
        <fullName evidence="9">3910_t:CDS:1</fullName>
    </submittedName>
</protein>
<evidence type="ECO:0000256" key="1">
    <source>
        <dbReference type="ARBA" id="ARBA00001946"/>
    </source>
</evidence>
<feature type="compositionally biased region" description="Basic and acidic residues" evidence="7">
    <location>
        <begin position="327"/>
        <end position="337"/>
    </location>
</feature>
<evidence type="ECO:0000256" key="4">
    <source>
        <dbReference type="ARBA" id="ARBA00022741"/>
    </source>
</evidence>
<evidence type="ECO:0000259" key="8">
    <source>
        <dbReference type="PROSITE" id="PS51706"/>
    </source>
</evidence>
<gene>
    <name evidence="9" type="ORF">POCULU_LOCUS6155</name>
</gene>
<keyword evidence="5" id="KW-0460">Magnesium</keyword>
<dbReference type="InterPro" id="IPR027417">
    <property type="entry name" value="P-loop_NTPase"/>
</dbReference>
<dbReference type="InterPro" id="IPR030393">
    <property type="entry name" value="G_ENGB_dom"/>
</dbReference>
<dbReference type="SUPFAM" id="SSF52540">
    <property type="entry name" value="P-loop containing nucleoside triphosphate hydrolases"/>
    <property type="match status" value="1"/>
</dbReference>
<keyword evidence="3" id="KW-0479">Metal-binding</keyword>
<keyword evidence="4" id="KW-0547">Nucleotide-binding</keyword>
<evidence type="ECO:0000313" key="10">
    <source>
        <dbReference type="Proteomes" id="UP000789572"/>
    </source>
</evidence>
<evidence type="ECO:0000256" key="6">
    <source>
        <dbReference type="ARBA" id="ARBA00023134"/>
    </source>
</evidence>
<keyword evidence="10" id="KW-1185">Reference proteome</keyword>
<dbReference type="Gene3D" id="3.40.50.300">
    <property type="entry name" value="P-loop containing nucleotide triphosphate hydrolases"/>
    <property type="match status" value="1"/>
</dbReference>
<proteinExistence type="inferred from homology"/>
<evidence type="ECO:0000256" key="3">
    <source>
        <dbReference type="ARBA" id="ARBA00022723"/>
    </source>
</evidence>
<evidence type="ECO:0000313" key="9">
    <source>
        <dbReference type="EMBL" id="CAG8574311.1"/>
    </source>
</evidence>
<feature type="domain" description="EngB-type G" evidence="8">
    <location>
        <begin position="133"/>
        <end position="307"/>
    </location>
</feature>
<accession>A0A9N9BSG0</accession>
<comment type="cofactor">
    <cofactor evidence="1">
        <name>Mg(2+)</name>
        <dbReference type="ChEBI" id="CHEBI:18420"/>
    </cofactor>
</comment>
<dbReference type="AlphaFoldDB" id="A0A9N9BSG0"/>
<dbReference type="EMBL" id="CAJVPJ010001076">
    <property type="protein sequence ID" value="CAG8574311.1"/>
    <property type="molecule type" value="Genomic_DNA"/>
</dbReference>
<feature type="region of interest" description="Disordered" evidence="7">
    <location>
        <begin position="318"/>
        <end position="352"/>
    </location>
</feature>
<dbReference type="OrthoDB" id="391988at2759"/>
<evidence type="ECO:0000256" key="5">
    <source>
        <dbReference type="ARBA" id="ARBA00022842"/>
    </source>
</evidence>
<dbReference type="InterPro" id="IPR006073">
    <property type="entry name" value="GTP-bd"/>
</dbReference>
<evidence type="ECO:0000256" key="7">
    <source>
        <dbReference type="SAM" id="MobiDB-lite"/>
    </source>
</evidence>
<dbReference type="NCBIfam" id="TIGR03598">
    <property type="entry name" value="GTPase_YsxC"/>
    <property type="match status" value="1"/>
</dbReference>
<keyword evidence="6" id="KW-0342">GTP-binding</keyword>
<dbReference type="InterPro" id="IPR019987">
    <property type="entry name" value="GTP-bd_ribosome_bio_YsxC"/>
</dbReference>
<dbReference type="PANTHER" id="PTHR47560">
    <property type="entry name" value="EXPRESSED PROTEIN"/>
    <property type="match status" value="1"/>
</dbReference>
<comment type="caution">
    <text evidence="9">The sequence shown here is derived from an EMBL/GenBank/DDBJ whole genome shotgun (WGS) entry which is preliminary data.</text>
</comment>
<evidence type="ECO:0000256" key="2">
    <source>
        <dbReference type="ARBA" id="ARBA00009638"/>
    </source>
</evidence>
<comment type="similarity">
    <text evidence="2">Belongs to the TRAFAC class TrmE-Era-EngA-EngB-Septin-like GTPase superfamily. EngB GTPase family.</text>
</comment>
<name>A0A9N9BSG0_9GLOM</name>
<dbReference type="CDD" id="cd01876">
    <property type="entry name" value="YihA_EngB"/>
    <property type="match status" value="1"/>
</dbReference>
<dbReference type="PROSITE" id="PS51706">
    <property type="entry name" value="G_ENGB"/>
    <property type="match status" value="1"/>
</dbReference>
<dbReference type="Pfam" id="PF01926">
    <property type="entry name" value="MMR_HSR1"/>
    <property type="match status" value="1"/>
</dbReference>
<dbReference type="GO" id="GO:0046872">
    <property type="term" value="F:metal ion binding"/>
    <property type="evidence" value="ECO:0007669"/>
    <property type="project" value="UniProtKB-KW"/>
</dbReference>
<reference evidence="9" key="1">
    <citation type="submission" date="2021-06" db="EMBL/GenBank/DDBJ databases">
        <authorList>
            <person name="Kallberg Y."/>
            <person name="Tangrot J."/>
            <person name="Rosling A."/>
        </authorList>
    </citation>
    <scope>NUCLEOTIDE SEQUENCE</scope>
    <source>
        <strain evidence="9">IA702</strain>
    </source>
</reference>
<dbReference type="GO" id="GO:0005525">
    <property type="term" value="F:GTP binding"/>
    <property type="evidence" value="ECO:0007669"/>
    <property type="project" value="UniProtKB-KW"/>
</dbReference>